<evidence type="ECO:0000256" key="2">
    <source>
        <dbReference type="ARBA" id="ARBA00006375"/>
    </source>
</evidence>
<evidence type="ECO:0000256" key="4">
    <source>
        <dbReference type="ARBA" id="ARBA00022692"/>
    </source>
</evidence>
<comment type="caution">
    <text evidence="10">The sequence shown here is derived from an EMBL/GenBank/DDBJ whole genome shotgun (WGS) entry which is preliminary data.</text>
</comment>
<dbReference type="InterPro" id="IPR023395">
    <property type="entry name" value="MCP_dom_sf"/>
</dbReference>
<sequence>MSHIGYRPTDDPDHPVPLSHWEHSAAGGISSCGTRLVCQPLDVLKIRLQLQIEDHAQAKYRSLPHALTSICREEGPIALWKGHGPAQFLSLTYGVCQFSAFHMGTQWLYSAQAWTVEPAYRPLAHALVGGMAGLVGTVLSYPFDVIRTRLVAQGADRHYQHTLDAGRQMYRSEGIRAFSRGLVPTFATVAPYSGLQFGFYSFFIQLERSLGWGQKMDSDMPTVTMGSSLSAGALAGLGAKLAVYPFDTTKKRLQVQGFEVGRRALGRTDVYSGMTDCISKTLRHEGLRGLYRGLTPGLLKAVVTTSINFWLYEYTCLLITYCHRNYGKKAAKNVKNKKVTSKRSCSNKGSHCQTSCSKVREGIHSIDSGGEKGHDPAEEPSKGETDFSQRVQAKEKFIRFLNQEAEELRISPYFEKFSSSLDKVLTERRKTLKHLICLGLGRFRSCPIARTQLSFLVVLQSKYELNKVIVSDPIFSLDEQDILNSLPGFQVDADNQEAKIVLPAQTLVYLPHCPKQLTNNLLWSNWSREQLNEIFILSNSFERILSHLPQRIVRQEANFIALSAEFVREISIENCFKFPDIFNDSALHFFESLPPSDWTHWREIEFEPTYPPEDLEYVQRERK</sequence>
<evidence type="ECO:0000256" key="5">
    <source>
        <dbReference type="ARBA" id="ARBA00022737"/>
    </source>
</evidence>
<keyword evidence="4 7" id="KW-0812">Transmembrane</keyword>
<keyword evidence="3" id="KW-0813">Transport</keyword>
<dbReference type="SUPFAM" id="SSF103506">
    <property type="entry name" value="Mitochondrial carrier"/>
    <property type="match status" value="1"/>
</dbReference>
<gene>
    <name evidence="10" type="ORF">TCAL_00045</name>
</gene>
<feature type="repeat" description="Solcar" evidence="7">
    <location>
        <begin position="18"/>
        <end position="107"/>
    </location>
</feature>
<dbReference type="STRING" id="6832.A0A553PHF0"/>
<dbReference type="PANTHER" id="PTHR24089">
    <property type="entry name" value="SOLUTE CARRIER FAMILY 25"/>
    <property type="match status" value="1"/>
</dbReference>
<name>A0A553PHF0_TIGCA</name>
<reference evidence="10 11" key="1">
    <citation type="journal article" date="2018" name="Nat. Ecol. Evol.">
        <title>Genomic signatures of mitonuclear coevolution across populations of Tigriopus californicus.</title>
        <authorList>
            <person name="Barreto F.S."/>
            <person name="Watson E.T."/>
            <person name="Lima T.G."/>
            <person name="Willett C.S."/>
            <person name="Edmands S."/>
            <person name="Li W."/>
            <person name="Burton R.S."/>
        </authorList>
    </citation>
    <scope>NUCLEOTIDE SEQUENCE [LARGE SCALE GENOMIC DNA]</scope>
    <source>
        <strain evidence="10 11">San Diego</strain>
    </source>
</reference>
<proteinExistence type="inferred from homology"/>
<feature type="repeat" description="Solcar" evidence="7">
    <location>
        <begin position="120"/>
        <end position="206"/>
    </location>
</feature>
<comment type="subcellular location">
    <subcellularLocation>
        <location evidence="1">Membrane</location>
        <topology evidence="1">Multi-pass membrane protein</topology>
    </subcellularLocation>
</comment>
<evidence type="ECO:0000256" key="6">
    <source>
        <dbReference type="ARBA" id="ARBA00023136"/>
    </source>
</evidence>
<keyword evidence="5" id="KW-0677">Repeat</keyword>
<dbReference type="PRINTS" id="PR00926">
    <property type="entry name" value="MITOCARRIER"/>
</dbReference>
<protein>
    <recommendedName>
        <fullName evidence="9">SRR1-like domain-containing protein</fullName>
    </recommendedName>
</protein>
<keyword evidence="6 7" id="KW-0472">Membrane</keyword>
<comment type="similarity">
    <text evidence="2">Belongs to the mitochondrial carrier (TC 2.A.29) family.</text>
</comment>
<evidence type="ECO:0000256" key="7">
    <source>
        <dbReference type="PROSITE-ProRule" id="PRU00282"/>
    </source>
</evidence>
<dbReference type="EMBL" id="VCGU01000004">
    <property type="protein sequence ID" value="TRY77113.1"/>
    <property type="molecule type" value="Genomic_DNA"/>
</dbReference>
<evidence type="ECO:0000313" key="11">
    <source>
        <dbReference type="Proteomes" id="UP000318571"/>
    </source>
</evidence>
<evidence type="ECO:0000256" key="3">
    <source>
        <dbReference type="ARBA" id="ARBA00022448"/>
    </source>
</evidence>
<dbReference type="InterPro" id="IPR012942">
    <property type="entry name" value="SRR1-like"/>
</dbReference>
<feature type="domain" description="SRR1-like" evidence="9">
    <location>
        <begin position="423"/>
        <end position="589"/>
    </location>
</feature>
<dbReference type="Gene3D" id="1.50.40.10">
    <property type="entry name" value="Mitochondrial carrier domain"/>
    <property type="match status" value="1"/>
</dbReference>
<dbReference type="Pfam" id="PF00153">
    <property type="entry name" value="Mito_carr"/>
    <property type="match status" value="3"/>
</dbReference>
<dbReference type="Proteomes" id="UP000318571">
    <property type="component" value="Chromosome 5"/>
</dbReference>
<evidence type="ECO:0000259" key="9">
    <source>
        <dbReference type="Pfam" id="PF07985"/>
    </source>
</evidence>
<dbReference type="GO" id="GO:0016020">
    <property type="term" value="C:membrane"/>
    <property type="evidence" value="ECO:0007669"/>
    <property type="project" value="UniProtKB-SubCell"/>
</dbReference>
<feature type="region of interest" description="Disordered" evidence="8">
    <location>
        <begin position="366"/>
        <end position="387"/>
    </location>
</feature>
<dbReference type="AlphaFoldDB" id="A0A553PHF0"/>
<evidence type="ECO:0000256" key="1">
    <source>
        <dbReference type="ARBA" id="ARBA00004141"/>
    </source>
</evidence>
<evidence type="ECO:0000256" key="8">
    <source>
        <dbReference type="SAM" id="MobiDB-lite"/>
    </source>
</evidence>
<keyword evidence="11" id="KW-1185">Reference proteome</keyword>
<dbReference type="Pfam" id="PF07985">
    <property type="entry name" value="SRR1"/>
    <property type="match status" value="1"/>
</dbReference>
<dbReference type="PROSITE" id="PS50920">
    <property type="entry name" value="SOLCAR"/>
    <property type="match status" value="3"/>
</dbReference>
<feature type="repeat" description="Solcar" evidence="7">
    <location>
        <begin position="223"/>
        <end position="318"/>
    </location>
</feature>
<dbReference type="InterPro" id="IPR002067">
    <property type="entry name" value="MCP"/>
</dbReference>
<accession>A0A553PHF0</accession>
<dbReference type="GO" id="GO:0055085">
    <property type="term" value="P:transmembrane transport"/>
    <property type="evidence" value="ECO:0007669"/>
    <property type="project" value="InterPro"/>
</dbReference>
<organism evidence="10 11">
    <name type="scientific">Tigriopus californicus</name>
    <name type="common">Marine copepod</name>
    <dbReference type="NCBI Taxonomy" id="6832"/>
    <lineage>
        <taxon>Eukaryota</taxon>
        <taxon>Metazoa</taxon>
        <taxon>Ecdysozoa</taxon>
        <taxon>Arthropoda</taxon>
        <taxon>Crustacea</taxon>
        <taxon>Multicrustacea</taxon>
        <taxon>Hexanauplia</taxon>
        <taxon>Copepoda</taxon>
        <taxon>Harpacticoida</taxon>
        <taxon>Harpacticidae</taxon>
        <taxon>Tigriopus</taxon>
    </lineage>
</organism>
<dbReference type="InterPro" id="IPR018108">
    <property type="entry name" value="MCP_transmembrane"/>
</dbReference>
<evidence type="ECO:0000313" key="10">
    <source>
        <dbReference type="EMBL" id="TRY77113.1"/>
    </source>
</evidence>